<dbReference type="PANTHER" id="PTHR11702">
    <property type="entry name" value="DEVELOPMENTALLY REGULATED GTP-BINDING PROTEIN-RELATED"/>
    <property type="match status" value="1"/>
</dbReference>
<evidence type="ECO:0000256" key="2">
    <source>
        <dbReference type="ARBA" id="ARBA00023134"/>
    </source>
</evidence>
<reference evidence="5 6" key="1">
    <citation type="submission" date="2020-08" db="EMBL/GenBank/DDBJ databases">
        <authorList>
            <person name="Newling K."/>
            <person name="Davey J."/>
            <person name="Forrester S."/>
        </authorList>
    </citation>
    <scope>NUCLEOTIDE SEQUENCE [LARGE SCALE GENOMIC DNA]</scope>
    <source>
        <strain evidence="6">Crithidia deanei Carvalho (ATCC PRA-265)</strain>
    </source>
</reference>
<dbReference type="Pfam" id="PF01018">
    <property type="entry name" value="GTP1_OBG"/>
    <property type="match status" value="1"/>
</dbReference>
<dbReference type="FunFam" id="3.40.50.300:FF:002674">
    <property type="entry name" value="GTP-binding protein, putative"/>
    <property type="match status" value="1"/>
</dbReference>
<keyword evidence="6" id="KW-1185">Reference proteome</keyword>
<dbReference type="OrthoDB" id="347018at2759"/>
<dbReference type="PANTHER" id="PTHR11702:SF31">
    <property type="entry name" value="MITOCHONDRIAL RIBOSOME-ASSOCIATED GTPASE 2"/>
    <property type="match status" value="1"/>
</dbReference>
<evidence type="ECO:0000259" key="3">
    <source>
        <dbReference type="PROSITE" id="PS51710"/>
    </source>
</evidence>
<feature type="domain" description="Obg" evidence="4">
    <location>
        <begin position="1"/>
        <end position="47"/>
    </location>
</feature>
<dbReference type="InterPro" id="IPR031167">
    <property type="entry name" value="G_OBG"/>
</dbReference>
<dbReference type="GO" id="GO:0003924">
    <property type="term" value="F:GTPase activity"/>
    <property type="evidence" value="ECO:0007669"/>
    <property type="project" value="InterPro"/>
</dbReference>
<dbReference type="PRINTS" id="PR00326">
    <property type="entry name" value="GTP1OBG"/>
</dbReference>
<keyword evidence="2" id="KW-0342">GTP-binding</keyword>
<gene>
    <name evidence="5" type="ORF">ADEAN_000188600</name>
</gene>
<dbReference type="SUPFAM" id="SSF82051">
    <property type="entry name" value="Obg GTP-binding protein N-terminal domain"/>
    <property type="match status" value="1"/>
</dbReference>
<dbReference type="Gene3D" id="3.40.50.300">
    <property type="entry name" value="P-loop containing nucleotide triphosphate hydrolases"/>
    <property type="match status" value="1"/>
</dbReference>
<dbReference type="InterPro" id="IPR006073">
    <property type="entry name" value="GTP-bd"/>
</dbReference>
<dbReference type="CDD" id="cd01898">
    <property type="entry name" value="Obg"/>
    <property type="match status" value="1"/>
</dbReference>
<protein>
    <submittedName>
        <fullName evidence="5">Ferrous iron transport protein B/50S ribosome-binding GTPase, putative</fullName>
    </submittedName>
</protein>
<keyword evidence="1" id="KW-0547">Nucleotide-binding</keyword>
<feature type="domain" description="OBG-type G" evidence="3">
    <location>
        <begin position="48"/>
        <end position="229"/>
    </location>
</feature>
<dbReference type="Gene3D" id="2.70.210.12">
    <property type="entry name" value="GTP1/OBG domain"/>
    <property type="match status" value="1"/>
</dbReference>
<dbReference type="EMBL" id="LR877147">
    <property type="protein sequence ID" value="CAD2214440.1"/>
    <property type="molecule type" value="Genomic_DNA"/>
</dbReference>
<accession>A0A7G2C418</accession>
<dbReference type="AlphaFoldDB" id="A0A7G2C418"/>
<evidence type="ECO:0000256" key="1">
    <source>
        <dbReference type="ARBA" id="ARBA00022741"/>
    </source>
</evidence>
<name>A0A7G2C418_9TRYP</name>
<dbReference type="InterPro" id="IPR036726">
    <property type="entry name" value="GTP1_OBG_dom_sf"/>
</dbReference>
<organism evidence="5 6">
    <name type="scientific">Angomonas deanei</name>
    <dbReference type="NCBI Taxonomy" id="59799"/>
    <lineage>
        <taxon>Eukaryota</taxon>
        <taxon>Discoba</taxon>
        <taxon>Euglenozoa</taxon>
        <taxon>Kinetoplastea</taxon>
        <taxon>Metakinetoplastina</taxon>
        <taxon>Trypanosomatida</taxon>
        <taxon>Trypanosomatidae</taxon>
        <taxon>Strigomonadinae</taxon>
        <taxon>Angomonas</taxon>
    </lineage>
</organism>
<dbReference type="Pfam" id="PF01926">
    <property type="entry name" value="MMR_HSR1"/>
    <property type="match status" value="1"/>
</dbReference>
<dbReference type="InterPro" id="IPR045086">
    <property type="entry name" value="OBG_GTPase"/>
</dbReference>
<dbReference type="GO" id="GO:0042254">
    <property type="term" value="P:ribosome biogenesis"/>
    <property type="evidence" value="ECO:0007669"/>
    <property type="project" value="UniProtKB-UniRule"/>
</dbReference>
<dbReference type="PROSITE" id="PS51710">
    <property type="entry name" value="G_OBG"/>
    <property type="match status" value="1"/>
</dbReference>
<evidence type="ECO:0000259" key="4">
    <source>
        <dbReference type="PROSITE" id="PS51883"/>
    </source>
</evidence>
<dbReference type="VEuPathDB" id="TriTrypDB:ADEAN_000188600"/>
<dbReference type="InterPro" id="IPR027417">
    <property type="entry name" value="P-loop_NTPase"/>
</dbReference>
<sequence>MEVLLLEGGQGGKGNAAFANKWHHSPVESTHGLPGNTMLAQFELKSIADCGLVGYPNAGKSSLLGAISTSKPTVAHYAFTTLRPYIGVLYDLYGNTCHVADIPGLVEGAFENRGLGHQFLRHIERSKTLAFVVDMYETYNPDPQQTPLEPWEVVQLLTDELEYYLPQLSERAILVFANKMDLEIDPHGRRLTDKLEELRQRCPLPVFPVSAAMGGALGVAHEQAGFTPALEFLCEEVFKRKKSEREGKQFRESQLEAQLYNVFKAKNNGIFAATEGKSKPKKYSQTLEQEWEAPGEEEGYSLVDQQLGDLVGHSGLGEVVDGYEHSQARNKLIGYRDLTMRRTRPGVSRDD</sequence>
<evidence type="ECO:0000313" key="6">
    <source>
        <dbReference type="Proteomes" id="UP000515908"/>
    </source>
</evidence>
<dbReference type="PROSITE" id="PS51883">
    <property type="entry name" value="OBG"/>
    <property type="match status" value="1"/>
</dbReference>
<dbReference type="GO" id="GO:0005525">
    <property type="term" value="F:GTP binding"/>
    <property type="evidence" value="ECO:0007669"/>
    <property type="project" value="UniProtKB-KW"/>
</dbReference>
<proteinExistence type="predicted"/>
<dbReference type="Proteomes" id="UP000515908">
    <property type="component" value="Chromosome 03"/>
</dbReference>
<dbReference type="GO" id="GO:0005739">
    <property type="term" value="C:mitochondrion"/>
    <property type="evidence" value="ECO:0007669"/>
    <property type="project" value="TreeGrafter"/>
</dbReference>
<evidence type="ECO:0000313" key="5">
    <source>
        <dbReference type="EMBL" id="CAD2214440.1"/>
    </source>
</evidence>
<dbReference type="SUPFAM" id="SSF52540">
    <property type="entry name" value="P-loop containing nucleoside triphosphate hydrolases"/>
    <property type="match status" value="1"/>
</dbReference>
<dbReference type="InterPro" id="IPR006169">
    <property type="entry name" value="GTP1_OBG_dom"/>
</dbReference>